<dbReference type="EMBL" id="MU006218">
    <property type="protein sequence ID" value="KAF2831129.1"/>
    <property type="molecule type" value="Genomic_DNA"/>
</dbReference>
<dbReference type="AlphaFoldDB" id="A0A6A7AEK7"/>
<evidence type="ECO:0000313" key="3">
    <source>
        <dbReference type="Proteomes" id="UP000799424"/>
    </source>
</evidence>
<dbReference type="OrthoDB" id="185373at2759"/>
<accession>A0A6A7AEK7</accession>
<name>A0A6A7AEK7_9PLEO</name>
<dbReference type="PANTHER" id="PTHR47941">
    <property type="entry name" value="PENTATRICOPEPTIDE REPEAT-CONTAINING PROTEIN 3, MITOCHONDRIAL"/>
    <property type="match status" value="1"/>
</dbReference>
<reference evidence="2" key="1">
    <citation type="journal article" date="2020" name="Stud. Mycol.">
        <title>101 Dothideomycetes genomes: a test case for predicting lifestyles and emergence of pathogens.</title>
        <authorList>
            <person name="Haridas S."/>
            <person name="Albert R."/>
            <person name="Binder M."/>
            <person name="Bloem J."/>
            <person name="Labutti K."/>
            <person name="Salamov A."/>
            <person name="Andreopoulos B."/>
            <person name="Baker S."/>
            <person name="Barry K."/>
            <person name="Bills G."/>
            <person name="Bluhm B."/>
            <person name="Cannon C."/>
            <person name="Castanera R."/>
            <person name="Culley D."/>
            <person name="Daum C."/>
            <person name="Ezra D."/>
            <person name="Gonzalez J."/>
            <person name="Henrissat B."/>
            <person name="Kuo A."/>
            <person name="Liang C."/>
            <person name="Lipzen A."/>
            <person name="Lutzoni F."/>
            <person name="Magnuson J."/>
            <person name="Mondo S."/>
            <person name="Nolan M."/>
            <person name="Ohm R."/>
            <person name="Pangilinan J."/>
            <person name="Park H.-J."/>
            <person name="Ramirez L."/>
            <person name="Alfaro M."/>
            <person name="Sun H."/>
            <person name="Tritt A."/>
            <person name="Yoshinaga Y."/>
            <person name="Zwiers L.-H."/>
            <person name="Turgeon B."/>
            <person name="Goodwin S."/>
            <person name="Spatafora J."/>
            <person name="Crous P."/>
            <person name="Grigoriev I."/>
        </authorList>
    </citation>
    <scope>NUCLEOTIDE SEQUENCE</scope>
    <source>
        <strain evidence="2">CBS 113818</strain>
    </source>
</reference>
<sequence>MQFAKTPGTIAQRAEYLDCLFTNGKKEEALKEWEADDSSCDLHEHHNKRQHLNVGAKLHATAGHADLARTIMSRLYHLYPDHDSSVMMTVFRAHTSSTNEEHHDAAKDIYIGFKKRRASLMTFGDYDACLVGFLEARHLRHARQVFLDMVKDGYLASRGSAVCVEEVLQRLHMLYRLGTDISTMTSIALDAITVLPPAYHGHLFGDWMKFTVVQQAPEAASQILDMMFQRGYTPETFHFNMLLKALVRTKDDSNVLKAENIAWRMIDKARETHKSNDQPLSISERISQRLQKPTLQDLNSVRSVPVANVTTFALMMQHHAKKLQWEHVDYLSRQLKEISLTPNATIMNVLMDNKCRQGAYADAWTIYKRLTSPPRNSSNEGVFPDGASFRCLWKNLRLAYGDYATREDPNLPSPRELLREMTEWWGLCRSRHDADRFRLGLAAPDHGAITALMMHCFSYTQDLAGSLAALHVLRQKFDIFPTEKALDILQSQMAWIDMARDSQSLRSQHFHSRSNARNKERIDHVYQILRQRRLERMNLKDGDHENFTVEEIGDMGLNLLSEFVRVVLKRTYPPELVEDMMETACRSVGAPGMKTGDMDAFEVA</sequence>
<keyword evidence="3" id="KW-1185">Reference proteome</keyword>
<evidence type="ECO:0000256" key="1">
    <source>
        <dbReference type="ARBA" id="ARBA00022737"/>
    </source>
</evidence>
<gene>
    <name evidence="2" type="ORF">CC86DRAFT_282798</name>
</gene>
<organism evidence="2 3">
    <name type="scientific">Ophiobolus disseminans</name>
    <dbReference type="NCBI Taxonomy" id="1469910"/>
    <lineage>
        <taxon>Eukaryota</taxon>
        <taxon>Fungi</taxon>
        <taxon>Dikarya</taxon>
        <taxon>Ascomycota</taxon>
        <taxon>Pezizomycotina</taxon>
        <taxon>Dothideomycetes</taxon>
        <taxon>Pleosporomycetidae</taxon>
        <taxon>Pleosporales</taxon>
        <taxon>Pleosporineae</taxon>
        <taxon>Phaeosphaeriaceae</taxon>
        <taxon>Ophiobolus</taxon>
    </lineage>
</organism>
<evidence type="ECO:0000313" key="2">
    <source>
        <dbReference type="EMBL" id="KAF2831129.1"/>
    </source>
</evidence>
<dbReference type="InterPro" id="IPR011990">
    <property type="entry name" value="TPR-like_helical_dom_sf"/>
</dbReference>
<proteinExistence type="predicted"/>
<dbReference type="Gene3D" id="1.25.40.10">
    <property type="entry name" value="Tetratricopeptide repeat domain"/>
    <property type="match status" value="1"/>
</dbReference>
<keyword evidence="1" id="KW-0677">Repeat</keyword>
<dbReference type="Proteomes" id="UP000799424">
    <property type="component" value="Unassembled WGS sequence"/>
</dbReference>
<protein>
    <submittedName>
        <fullName evidence="2">Uncharacterized protein</fullName>
    </submittedName>
</protein>